<dbReference type="EMBL" id="DWVS01000159">
    <property type="protein sequence ID" value="HJC87634.1"/>
    <property type="molecule type" value="Genomic_DNA"/>
</dbReference>
<sequence>HGFVTGMLTKMPGYLVQSNRENGLGRSDILLRSAPYEGRAIIIEIKVAQTYAEMEKAALTALTQIKEKKYGETLKLEGYHTFLNYGIAFYKKMCRVKTE</sequence>
<protein>
    <submittedName>
        <fullName evidence="1">PD-(D/E)XK nuclease domain-containing protein</fullName>
    </submittedName>
</protein>
<dbReference type="AlphaFoldDB" id="A0A9D2QK80"/>
<feature type="non-terminal residue" evidence="1">
    <location>
        <position position="1"/>
    </location>
</feature>
<proteinExistence type="predicted"/>
<reference evidence="1" key="1">
    <citation type="journal article" date="2021" name="PeerJ">
        <title>Extensive microbial diversity within the chicken gut microbiome revealed by metagenomics and culture.</title>
        <authorList>
            <person name="Gilroy R."/>
            <person name="Ravi A."/>
            <person name="Getino M."/>
            <person name="Pursley I."/>
            <person name="Horton D.L."/>
            <person name="Alikhan N.F."/>
            <person name="Baker D."/>
            <person name="Gharbi K."/>
            <person name="Hall N."/>
            <person name="Watson M."/>
            <person name="Adriaenssens E.M."/>
            <person name="Foster-Nyarko E."/>
            <person name="Jarju S."/>
            <person name="Secka A."/>
            <person name="Antonio M."/>
            <person name="Oren A."/>
            <person name="Chaudhuri R.R."/>
            <person name="La Ragione R."/>
            <person name="Hildebrand F."/>
            <person name="Pallen M.J."/>
        </authorList>
    </citation>
    <scope>NUCLEOTIDE SEQUENCE</scope>
    <source>
        <strain evidence="1">ChiBcec1-1630</strain>
    </source>
</reference>
<organism evidence="1 2">
    <name type="scientific">Candidatus Eisenbergiella intestinigallinarum</name>
    <dbReference type="NCBI Taxonomy" id="2838549"/>
    <lineage>
        <taxon>Bacteria</taxon>
        <taxon>Bacillati</taxon>
        <taxon>Bacillota</taxon>
        <taxon>Clostridia</taxon>
        <taxon>Lachnospirales</taxon>
        <taxon>Lachnospiraceae</taxon>
        <taxon>Eisenbergiella</taxon>
    </lineage>
</organism>
<gene>
    <name evidence="1" type="ORF">H9926_06445</name>
</gene>
<dbReference type="InterPro" id="IPR012547">
    <property type="entry name" value="PDDEXK_9"/>
</dbReference>
<name>A0A9D2QK80_9FIRM</name>
<evidence type="ECO:0000313" key="2">
    <source>
        <dbReference type="Proteomes" id="UP000823922"/>
    </source>
</evidence>
<dbReference type="Proteomes" id="UP000823922">
    <property type="component" value="Unassembled WGS sequence"/>
</dbReference>
<dbReference type="Pfam" id="PF08011">
    <property type="entry name" value="PDDEXK_9"/>
    <property type="match status" value="1"/>
</dbReference>
<accession>A0A9D2QK80</accession>
<reference evidence="1" key="2">
    <citation type="submission" date="2021-04" db="EMBL/GenBank/DDBJ databases">
        <authorList>
            <person name="Gilroy R."/>
        </authorList>
    </citation>
    <scope>NUCLEOTIDE SEQUENCE</scope>
    <source>
        <strain evidence="1">ChiBcec1-1630</strain>
    </source>
</reference>
<comment type="caution">
    <text evidence="1">The sequence shown here is derived from an EMBL/GenBank/DDBJ whole genome shotgun (WGS) entry which is preliminary data.</text>
</comment>
<evidence type="ECO:0000313" key="1">
    <source>
        <dbReference type="EMBL" id="HJC87634.1"/>
    </source>
</evidence>